<protein>
    <submittedName>
        <fullName evidence="1">Uncharacterized protein</fullName>
    </submittedName>
</protein>
<comment type="caution">
    <text evidence="1">The sequence shown here is derived from an EMBL/GenBank/DDBJ whole genome shotgun (WGS) entry which is preliminary data.</text>
</comment>
<organism evidence="1 2">
    <name type="scientific">Cohnella fermenti</name>
    <dbReference type="NCBI Taxonomy" id="2565925"/>
    <lineage>
        <taxon>Bacteria</taxon>
        <taxon>Bacillati</taxon>
        <taxon>Bacillota</taxon>
        <taxon>Bacilli</taxon>
        <taxon>Bacillales</taxon>
        <taxon>Paenibacillaceae</taxon>
        <taxon>Cohnella</taxon>
    </lineage>
</organism>
<dbReference type="OrthoDB" id="2624196at2"/>
<dbReference type="AlphaFoldDB" id="A0A4V3WE88"/>
<name>A0A4V3WE88_9BACL</name>
<dbReference type="RefSeq" id="WP_136372024.1">
    <property type="nucleotide sequence ID" value="NZ_SSOB01000032.1"/>
</dbReference>
<proteinExistence type="predicted"/>
<gene>
    <name evidence="1" type="ORF">E6C55_22250</name>
</gene>
<evidence type="ECO:0000313" key="1">
    <source>
        <dbReference type="EMBL" id="THF75370.1"/>
    </source>
</evidence>
<accession>A0A4V3WE88</accession>
<dbReference type="Proteomes" id="UP000310636">
    <property type="component" value="Unassembled WGS sequence"/>
</dbReference>
<keyword evidence="2" id="KW-1185">Reference proteome</keyword>
<reference evidence="1 2" key="1">
    <citation type="submission" date="2019-04" db="EMBL/GenBank/DDBJ databases">
        <title>Cohnella sp. nov. isolated from preserved vegetables.</title>
        <authorList>
            <person name="Lin S.-Y."/>
            <person name="Hung M.-H."/>
            <person name="Young C.-C."/>
        </authorList>
    </citation>
    <scope>NUCLEOTIDE SEQUENCE [LARGE SCALE GENOMIC DNA]</scope>
    <source>
        <strain evidence="1 2">CC-MHH1044</strain>
    </source>
</reference>
<evidence type="ECO:0000313" key="2">
    <source>
        <dbReference type="Proteomes" id="UP000310636"/>
    </source>
</evidence>
<dbReference type="EMBL" id="SSOB01000032">
    <property type="protein sequence ID" value="THF75370.1"/>
    <property type="molecule type" value="Genomic_DNA"/>
</dbReference>
<sequence>MAGIKKITLDNQLQEKLWSLIHNEDEVIADVLGTEVKLTVISSVPHDQREIIKEIESDPELQTMLKDSEEDEKAGRNYSVEEAIKYIQEFHAE</sequence>